<reference evidence="2 3" key="1">
    <citation type="submission" date="2010-07" db="EMBL/GenBank/DDBJ databases">
        <title>The draft genome of Paenibacillus curdlanolyticus YK9.</title>
        <authorList>
            <consortium name="US DOE Joint Genome Institute (JGI-PGF)"/>
            <person name="Lucas S."/>
            <person name="Copeland A."/>
            <person name="Lapidus A."/>
            <person name="Cheng J.-F."/>
            <person name="Bruce D."/>
            <person name="Goodwin L."/>
            <person name="Pitluck S."/>
            <person name="Land M.L."/>
            <person name="Hauser L."/>
            <person name="Chang Y.-J."/>
            <person name="Jeffries C."/>
            <person name="Anderson I.J."/>
            <person name="Johnson E."/>
            <person name="Loganathan U."/>
            <person name="Mulhopadhyay B."/>
            <person name="Kyrpides N."/>
            <person name="Woyke T.J."/>
        </authorList>
    </citation>
    <scope>NUCLEOTIDE SEQUENCE [LARGE SCALE GENOMIC DNA]</scope>
    <source>
        <strain evidence="2 3">YK9</strain>
    </source>
</reference>
<feature type="compositionally biased region" description="Low complexity" evidence="1">
    <location>
        <begin position="342"/>
        <end position="364"/>
    </location>
</feature>
<dbReference type="OrthoDB" id="4312432at2"/>
<dbReference type="EMBL" id="AEDD01000004">
    <property type="protein sequence ID" value="EFM11361.1"/>
    <property type="molecule type" value="Genomic_DNA"/>
</dbReference>
<gene>
    <name evidence="2" type="ORF">PaecuDRAFT_1807</name>
</gene>
<sequence>MSAIINQNALDELLVLVRTEYRNLPLRELLRLSPHVLLGVSPQAADILKELEITTVFDLATSGVFDAATKLLNAASDIHSALNQHGSPTADLVREAVAAGKKVNELQFLTIGVLQSVPEDRVDAISEVLDVQTVRDLALYPPYRAASKLLTAVYFPENVSTYDPERPPDLLPKTGEYPTERVQYTTLLMDQIQVGDDEKIIDIVSPNFKPIDIGILAAGDAGFKKIAFGALLTFNQSWYAQGVTLGQLLHSTALAPGESTRIAVVDWSRKSRAGETEVISEVDDLTNDGSHNRSISEVTEAVANEAQSGFSESNAKSKSKAEGSSSAEELSAPLGGLFGGPSASFGQTSSSASTSSHADSYSTSFGHREIGSTMMQNVNDRTHQHAHSSRSRRASVVKEVSQSEHEGVSTRVIANYNHMHALTIQYYEVVQVYRVEVAIVKADKVVFIPIQLIDFLNDALVRRFRSVLSRAALTYPIREALMNLDVLEIIPEKDTYFTAIGNRLSVLIRDAMITRTGFAAPPTTTMPASRTQPNLSVNKETDTAANAANAANAVNQPAGNTSMNINMGPAFQLSYTIPVYQQVNDALWTIEQSARISRLLNRAVLRQNSASMYIPTDVIIEGGVVWAGGTAVKFVFHTLSGATVTTVDAAHPLAMSDVSRIGVIGSSPEVNVSATLVLTLNRNGVRFPLELPKVTIPKGSTVELPVVQIKPGGVDANLKSHLMENRMHYSQAVFRSLDSTQLALLLSGYGVELNGELVPVSQVVEPRPIRYIGNYLAFKMNTDSSSDETWAKWLRDHGIQLGSAKEDIVPLPSGGTFAEAVLGRSNSAEKLDITRFWNWQDSPIPMQATEIAAIQTGSRATNEDVKPGQLSAPIVNITSPTSLPDPSGTAAILAAIQNGNMFRDMSGLQGTIGLAQSALQATSAGAAAAGQQAGTNMNSLLTANTERQRIAAEMITSLAKTAASVYTGGLAGGGGGGISGGGNHSQDGAKINYFDKTQGQSGSGAGSSGSGGAVSPVGGSGSSGGGGAAGGSGGGAGTGGSGGSGGGAGYSQNPAALAATWGDSEPRSNVVNRILDKVSGVTDGDDASPASSPLDTRKAWPKLDSNTVLTRINNLKGDANLFNQGVVGLCTTACFYHHIIQKEAAQFESFAKALFGGGIGFLGKLKVAPGTDLRNADYGALAAKFPGMPPQADWMLMSSLRDSENWFFDYEGAPDESTAIETPTKELCEWYTDTGFYKSATTSTDKSVAAIKSITKNANNHIVLWIKTALLQPGDGTHVITLEGPITVDEANDKVTFDYWTWAQPVKTMNTTLTSFKANYIGNITASF</sequence>
<protein>
    <submittedName>
        <fullName evidence="2">Uncharacterized protein</fullName>
    </submittedName>
</protein>
<feature type="compositionally biased region" description="Low complexity" evidence="1">
    <location>
        <begin position="311"/>
        <end position="332"/>
    </location>
</feature>
<accession>E0I856</accession>
<evidence type="ECO:0000313" key="2">
    <source>
        <dbReference type="EMBL" id="EFM11361.1"/>
    </source>
</evidence>
<keyword evidence="3" id="KW-1185">Reference proteome</keyword>
<dbReference type="STRING" id="717606.PaecuDRAFT_1807"/>
<feature type="compositionally biased region" description="Gly residues" evidence="1">
    <location>
        <begin position="1001"/>
        <end position="1047"/>
    </location>
</feature>
<evidence type="ECO:0000313" key="3">
    <source>
        <dbReference type="Proteomes" id="UP000005387"/>
    </source>
</evidence>
<dbReference type="RefSeq" id="WP_006037818.1">
    <property type="nucleotide sequence ID" value="NZ_AEDD01000004.1"/>
</dbReference>
<dbReference type="Proteomes" id="UP000005387">
    <property type="component" value="Unassembled WGS sequence"/>
</dbReference>
<feature type="region of interest" description="Disordered" evidence="1">
    <location>
        <begin position="379"/>
        <end position="401"/>
    </location>
</feature>
<name>E0I856_9BACL</name>
<proteinExistence type="predicted"/>
<organism evidence="2 3">
    <name type="scientific">Paenibacillus curdlanolyticus YK9</name>
    <dbReference type="NCBI Taxonomy" id="717606"/>
    <lineage>
        <taxon>Bacteria</taxon>
        <taxon>Bacillati</taxon>
        <taxon>Bacillota</taxon>
        <taxon>Bacilli</taxon>
        <taxon>Bacillales</taxon>
        <taxon>Paenibacillaceae</taxon>
        <taxon>Paenibacillus</taxon>
    </lineage>
</organism>
<dbReference type="eggNOG" id="COG1073">
    <property type="taxonomic scope" value="Bacteria"/>
</dbReference>
<feature type="region of interest" description="Disordered" evidence="1">
    <location>
        <begin position="304"/>
        <end position="365"/>
    </location>
</feature>
<feature type="region of interest" description="Disordered" evidence="1">
    <location>
        <begin position="994"/>
        <end position="1047"/>
    </location>
</feature>
<evidence type="ECO:0000256" key="1">
    <source>
        <dbReference type="SAM" id="MobiDB-lite"/>
    </source>
</evidence>
<feature type="compositionally biased region" description="Basic residues" evidence="1">
    <location>
        <begin position="384"/>
        <end position="395"/>
    </location>
</feature>